<name>L9X5K3_9EURY</name>
<evidence type="ECO:0000259" key="4">
    <source>
        <dbReference type="Pfam" id="PF07885"/>
    </source>
</evidence>
<keyword evidence="6" id="KW-1185">Reference proteome</keyword>
<dbReference type="Proteomes" id="UP000011688">
    <property type="component" value="Unassembled WGS sequence"/>
</dbReference>
<feature type="transmembrane region" description="Helical" evidence="2">
    <location>
        <begin position="54"/>
        <end position="70"/>
    </location>
</feature>
<comment type="caution">
    <text evidence="5">The sequence shown here is derived from an EMBL/GenBank/DDBJ whole genome shotgun (WGS) entry which is preliminary data.</text>
</comment>
<organism evidence="5 6">
    <name type="scientific">Natronococcus amylolyticus DSM 10524</name>
    <dbReference type="NCBI Taxonomy" id="1227497"/>
    <lineage>
        <taxon>Archaea</taxon>
        <taxon>Methanobacteriati</taxon>
        <taxon>Methanobacteriota</taxon>
        <taxon>Stenosarchaea group</taxon>
        <taxon>Halobacteria</taxon>
        <taxon>Halobacteriales</taxon>
        <taxon>Natrialbaceae</taxon>
        <taxon>Natronococcus</taxon>
    </lineage>
</organism>
<feature type="transmembrane region" description="Helical" evidence="2">
    <location>
        <begin position="192"/>
        <end position="217"/>
    </location>
</feature>
<feature type="transmembrane region" description="Helical" evidence="2">
    <location>
        <begin position="134"/>
        <end position="154"/>
    </location>
</feature>
<dbReference type="AlphaFoldDB" id="L9X5K3"/>
<evidence type="ECO:0000256" key="1">
    <source>
        <dbReference type="ARBA" id="ARBA00004651"/>
    </source>
</evidence>
<gene>
    <name evidence="5" type="ORF">C491_12845</name>
</gene>
<dbReference type="EMBL" id="AOIB01000026">
    <property type="protein sequence ID" value="ELY56892.1"/>
    <property type="molecule type" value="Genomic_DNA"/>
</dbReference>
<dbReference type="OrthoDB" id="56871at2157"/>
<keyword evidence="2" id="KW-0472">Membrane</keyword>
<keyword evidence="2" id="KW-0812">Transmembrane</keyword>
<dbReference type="InterPro" id="IPR003148">
    <property type="entry name" value="RCK_N"/>
</dbReference>
<dbReference type="PANTHER" id="PTHR43833:SF9">
    <property type="entry name" value="POTASSIUM CHANNEL PROTEIN YUGO-RELATED"/>
    <property type="match status" value="1"/>
</dbReference>
<feature type="transmembrane region" description="Helical" evidence="2">
    <location>
        <begin position="13"/>
        <end position="34"/>
    </location>
</feature>
<evidence type="ECO:0000313" key="6">
    <source>
        <dbReference type="Proteomes" id="UP000011688"/>
    </source>
</evidence>
<dbReference type="eggNOG" id="arCOG01958">
    <property type="taxonomic scope" value="Archaea"/>
</dbReference>
<keyword evidence="2" id="KW-1133">Transmembrane helix</keyword>
<dbReference type="SUPFAM" id="SSF81324">
    <property type="entry name" value="Voltage-gated potassium channels"/>
    <property type="match status" value="1"/>
</dbReference>
<sequence length="377" mass="38508">MFDPLSYRPTGRVAVRIVAAIALVSVATGILSILTDPTLEAAGPLADLQATAEFSGTVVGFALLVAAWGMRRGYRIAYLTAGALVLLAAAHGVVQLRLLSVPLIVVSIGGLAVLALTSTRFTRSSRLDLSPTQFGSFVAIVGVFCYGVAGAYTLRNGFAELETVVDAVYFTLATASTVGYGDIHPTTEAARLFAVSLLLLGPTTVAVAVGSLFGPAIETRLARTGRRVTNHHSADTDRVAVLGLDEITVAAVERLADQTAVTVAASDEKRLRALPDSVDGVVGEPTDDETLECVDLGACDAVVIAASDEPALAGVARATTDARVIAIADGSTAPEVERRADVVIDPLAVAADATTAATLGEPDAAAQSSASAASHSG</sequence>
<dbReference type="STRING" id="1227497.C491_12845"/>
<dbReference type="GO" id="GO:0006813">
    <property type="term" value="P:potassium ion transport"/>
    <property type="evidence" value="ECO:0007669"/>
    <property type="project" value="InterPro"/>
</dbReference>
<dbReference type="Pfam" id="PF07885">
    <property type="entry name" value="Ion_trans_2"/>
    <property type="match status" value="1"/>
</dbReference>
<dbReference type="Gene3D" id="1.10.287.70">
    <property type="match status" value="1"/>
</dbReference>
<feature type="transmembrane region" description="Helical" evidence="2">
    <location>
        <begin position="100"/>
        <end position="122"/>
    </location>
</feature>
<comment type="subcellular location">
    <subcellularLocation>
        <location evidence="1">Cell membrane</location>
        <topology evidence="1">Multi-pass membrane protein</topology>
    </subcellularLocation>
</comment>
<dbReference type="Gene3D" id="3.40.50.720">
    <property type="entry name" value="NAD(P)-binding Rossmann-like Domain"/>
    <property type="match status" value="1"/>
</dbReference>
<reference evidence="5 6" key="1">
    <citation type="journal article" date="2014" name="PLoS Genet.">
        <title>Phylogenetically driven sequencing of extremely halophilic archaea reveals strategies for static and dynamic osmo-response.</title>
        <authorList>
            <person name="Becker E.A."/>
            <person name="Seitzer P.M."/>
            <person name="Tritt A."/>
            <person name="Larsen D."/>
            <person name="Krusor M."/>
            <person name="Yao A.I."/>
            <person name="Wu D."/>
            <person name="Madern D."/>
            <person name="Eisen J.A."/>
            <person name="Darling A.E."/>
            <person name="Facciotti M.T."/>
        </authorList>
    </citation>
    <scope>NUCLEOTIDE SEQUENCE [LARGE SCALE GENOMIC DNA]</scope>
    <source>
        <strain evidence="5 6">DSM 10524</strain>
    </source>
</reference>
<protein>
    <submittedName>
        <fullName evidence="5">TrkA-N domain-containing protein</fullName>
    </submittedName>
</protein>
<dbReference type="InterPro" id="IPR036291">
    <property type="entry name" value="NAD(P)-bd_dom_sf"/>
</dbReference>
<proteinExistence type="predicted"/>
<dbReference type="SUPFAM" id="SSF51735">
    <property type="entry name" value="NAD(P)-binding Rossmann-fold domains"/>
    <property type="match status" value="1"/>
</dbReference>
<dbReference type="PANTHER" id="PTHR43833">
    <property type="entry name" value="POTASSIUM CHANNEL PROTEIN 2-RELATED-RELATED"/>
    <property type="match status" value="1"/>
</dbReference>
<feature type="domain" description="RCK N-terminal" evidence="3">
    <location>
        <begin position="239"/>
        <end position="344"/>
    </location>
</feature>
<dbReference type="Pfam" id="PF02254">
    <property type="entry name" value="TrkA_N"/>
    <property type="match status" value="1"/>
</dbReference>
<feature type="domain" description="Potassium channel" evidence="4">
    <location>
        <begin position="140"/>
        <end position="212"/>
    </location>
</feature>
<evidence type="ECO:0000259" key="3">
    <source>
        <dbReference type="Pfam" id="PF02254"/>
    </source>
</evidence>
<dbReference type="InterPro" id="IPR050721">
    <property type="entry name" value="Trk_Ktr_HKT_K-transport"/>
</dbReference>
<evidence type="ECO:0000256" key="2">
    <source>
        <dbReference type="SAM" id="Phobius"/>
    </source>
</evidence>
<evidence type="ECO:0000313" key="5">
    <source>
        <dbReference type="EMBL" id="ELY56892.1"/>
    </source>
</evidence>
<accession>L9X5K3</accession>
<dbReference type="InterPro" id="IPR013099">
    <property type="entry name" value="K_chnl_dom"/>
</dbReference>
<dbReference type="RefSeq" id="WP_005556832.1">
    <property type="nucleotide sequence ID" value="NZ_AOIB01000026.1"/>
</dbReference>
<feature type="transmembrane region" description="Helical" evidence="2">
    <location>
        <begin position="77"/>
        <end position="94"/>
    </location>
</feature>
<dbReference type="GO" id="GO:0005886">
    <property type="term" value="C:plasma membrane"/>
    <property type="evidence" value="ECO:0007669"/>
    <property type="project" value="UniProtKB-SubCell"/>
</dbReference>